<feature type="compositionally biased region" description="Polar residues" evidence="1">
    <location>
        <begin position="1"/>
        <end position="15"/>
    </location>
</feature>
<evidence type="ECO:0000259" key="2">
    <source>
        <dbReference type="Pfam" id="PF12274"/>
    </source>
</evidence>
<dbReference type="Proteomes" id="UP000000768">
    <property type="component" value="Chromosome 10"/>
</dbReference>
<feature type="region of interest" description="Disordered" evidence="1">
    <location>
        <begin position="166"/>
        <end position="188"/>
    </location>
</feature>
<feature type="compositionally biased region" description="Low complexity" evidence="1">
    <location>
        <begin position="177"/>
        <end position="188"/>
    </location>
</feature>
<evidence type="ECO:0000313" key="3">
    <source>
        <dbReference type="EMBL" id="KXG19209.1"/>
    </source>
</evidence>
<sequence>MADNHPQTGSGSYRHQVTVPVGERPELSIHRDREGNQPQPRALRPHGLLMLPFSDRPRRVLDVFKDTDGNFFTNDPLLRGSFVSLDSVIHEASLSFRNRTPQDEPPDRPRQARRSMRSLLRQTRSEELVAAAAESVSALTLQEPDVTSSEDLIEVVSSEELITVSPQTLPAHNTTEGSAPSGHSYSASSGPTIFCRRPSGWYFTFFIRRDRGGCFHMYPDMGGPFQSLKEAEDTIDAHIFKLQRQAMYNEQDDVPSVERLIRRCVFYPDGTPKRGPNCPARKNPYYRERNLVQAILDQYNDDHNLLGDLAHELKGDVSFQWIHEKRACHYHFNFTTRTKEAGIANLFFAEVSRMQRDGDWVLSCCCMIGPNDNGGCYSCASDDSPDIKHPSHTNSYTGGHVDEYLRFGGDSCSDSDDDEEVQVAKLRIKFRGL</sequence>
<gene>
    <name evidence="3" type="ORF">SORBI_3010G024200</name>
</gene>
<dbReference type="PANTHER" id="PTHR33326:SF16">
    <property type="match status" value="1"/>
</dbReference>
<feature type="domain" description="DUF3615" evidence="2">
    <location>
        <begin position="292"/>
        <end position="390"/>
    </location>
</feature>
<dbReference type="AlphaFoldDB" id="A0A194YGW2"/>
<accession>A0A194YGW2</accession>
<reference evidence="4" key="2">
    <citation type="journal article" date="2018" name="Plant J.">
        <title>The Sorghum bicolor reference genome: improved assembly, gene annotations, a transcriptome atlas, and signatures of genome organization.</title>
        <authorList>
            <person name="McCormick R.F."/>
            <person name="Truong S.K."/>
            <person name="Sreedasyam A."/>
            <person name="Jenkins J."/>
            <person name="Shu S."/>
            <person name="Sims D."/>
            <person name="Kennedy M."/>
            <person name="Amirebrahimi M."/>
            <person name="Weers B.D."/>
            <person name="McKinley B."/>
            <person name="Mattison A."/>
            <person name="Morishige D.T."/>
            <person name="Grimwood J."/>
            <person name="Schmutz J."/>
            <person name="Mullet J.E."/>
        </authorList>
    </citation>
    <scope>NUCLEOTIDE SEQUENCE [LARGE SCALE GENOMIC DNA]</scope>
    <source>
        <strain evidence="4">cv. BTx623</strain>
    </source>
</reference>
<dbReference type="Gramene" id="KXG19209">
    <property type="protein sequence ID" value="KXG19209"/>
    <property type="gene ID" value="SORBI_3010G024200"/>
</dbReference>
<evidence type="ECO:0000256" key="1">
    <source>
        <dbReference type="SAM" id="MobiDB-lite"/>
    </source>
</evidence>
<feature type="compositionally biased region" description="Polar residues" evidence="1">
    <location>
        <begin position="166"/>
        <end position="176"/>
    </location>
</feature>
<reference evidence="3 4" key="1">
    <citation type="journal article" date="2009" name="Nature">
        <title>The Sorghum bicolor genome and the diversification of grasses.</title>
        <authorList>
            <person name="Paterson A.H."/>
            <person name="Bowers J.E."/>
            <person name="Bruggmann R."/>
            <person name="Dubchak I."/>
            <person name="Grimwood J."/>
            <person name="Gundlach H."/>
            <person name="Haberer G."/>
            <person name="Hellsten U."/>
            <person name="Mitros T."/>
            <person name="Poliakov A."/>
            <person name="Schmutz J."/>
            <person name="Spannagl M."/>
            <person name="Tang H."/>
            <person name="Wang X."/>
            <person name="Wicker T."/>
            <person name="Bharti A.K."/>
            <person name="Chapman J."/>
            <person name="Feltus F.A."/>
            <person name="Gowik U."/>
            <person name="Grigoriev I.V."/>
            <person name="Lyons E."/>
            <person name="Maher C.A."/>
            <person name="Martis M."/>
            <person name="Narechania A."/>
            <person name="Otillar R.P."/>
            <person name="Penning B.W."/>
            <person name="Salamov A.A."/>
            <person name="Wang Y."/>
            <person name="Zhang L."/>
            <person name="Carpita N.C."/>
            <person name="Freeling M."/>
            <person name="Gingle A.R."/>
            <person name="Hash C.T."/>
            <person name="Keller B."/>
            <person name="Klein P."/>
            <person name="Kresovich S."/>
            <person name="McCann M.C."/>
            <person name="Ming R."/>
            <person name="Peterson D.G."/>
            <person name="Mehboob-ur-Rahman"/>
            <person name="Ware D."/>
            <person name="Westhoff P."/>
            <person name="Mayer K.F."/>
            <person name="Messing J."/>
            <person name="Rokhsar D.S."/>
        </authorList>
    </citation>
    <scope>NUCLEOTIDE SEQUENCE [LARGE SCALE GENOMIC DNA]</scope>
    <source>
        <strain evidence="4">cv. BTx623</strain>
    </source>
</reference>
<dbReference type="Pfam" id="PF12274">
    <property type="entry name" value="DUF3615"/>
    <property type="match status" value="1"/>
</dbReference>
<keyword evidence="4" id="KW-1185">Reference proteome</keyword>
<dbReference type="EMBL" id="CM000769">
    <property type="protein sequence ID" value="KXG19209.1"/>
    <property type="molecule type" value="Genomic_DNA"/>
</dbReference>
<dbReference type="InterPro" id="IPR022059">
    <property type="entry name" value="DUF3615"/>
</dbReference>
<dbReference type="PANTHER" id="PTHR33326">
    <property type="entry name" value="OS05G0543800 PROTEIN"/>
    <property type="match status" value="1"/>
</dbReference>
<proteinExistence type="predicted"/>
<feature type="compositionally biased region" description="Basic and acidic residues" evidence="1">
    <location>
        <begin position="100"/>
        <end position="110"/>
    </location>
</feature>
<feature type="compositionally biased region" description="Basic and acidic residues" evidence="1">
    <location>
        <begin position="23"/>
        <end position="35"/>
    </location>
</feature>
<protein>
    <recommendedName>
        <fullName evidence="2">DUF3615 domain-containing protein</fullName>
    </recommendedName>
</protein>
<dbReference type="InParanoid" id="A0A194YGW2"/>
<name>A0A194YGW2_SORBI</name>
<organism evidence="3 4">
    <name type="scientific">Sorghum bicolor</name>
    <name type="common">Sorghum</name>
    <name type="synonym">Sorghum vulgare</name>
    <dbReference type="NCBI Taxonomy" id="4558"/>
    <lineage>
        <taxon>Eukaryota</taxon>
        <taxon>Viridiplantae</taxon>
        <taxon>Streptophyta</taxon>
        <taxon>Embryophyta</taxon>
        <taxon>Tracheophyta</taxon>
        <taxon>Spermatophyta</taxon>
        <taxon>Magnoliopsida</taxon>
        <taxon>Liliopsida</taxon>
        <taxon>Poales</taxon>
        <taxon>Poaceae</taxon>
        <taxon>PACMAD clade</taxon>
        <taxon>Panicoideae</taxon>
        <taxon>Andropogonodae</taxon>
        <taxon>Andropogoneae</taxon>
        <taxon>Sorghinae</taxon>
        <taxon>Sorghum</taxon>
    </lineage>
</organism>
<evidence type="ECO:0000313" key="4">
    <source>
        <dbReference type="Proteomes" id="UP000000768"/>
    </source>
</evidence>
<feature type="region of interest" description="Disordered" evidence="1">
    <location>
        <begin position="96"/>
        <end position="115"/>
    </location>
</feature>
<feature type="region of interest" description="Disordered" evidence="1">
    <location>
        <begin position="1"/>
        <end position="44"/>
    </location>
</feature>